<evidence type="ECO:0008006" key="4">
    <source>
        <dbReference type="Google" id="ProtNLM"/>
    </source>
</evidence>
<sequence length="166" mass="19221">MTYHFRAYFGLVMMCLLSACASRPNTSALSVIVDDYIQVYGERTDFVRFIDFYATDAKFEDMVYGHTASNRKAIANFFDWTANKVSVLDNKAVLVVTDKLIDVHSKHVILSGYFNRFRYQGNELGPWRFLIKLQFGSDGKILYQQDWINYTPKSQFMTGVNLNHPQ</sequence>
<evidence type="ECO:0000313" key="2">
    <source>
        <dbReference type="EMBL" id="MBE0369609.1"/>
    </source>
</evidence>
<feature type="signal peptide" evidence="1">
    <location>
        <begin position="1"/>
        <end position="21"/>
    </location>
</feature>
<gene>
    <name evidence="2" type="ORF">PAUR_a4145</name>
</gene>
<keyword evidence="3" id="KW-1185">Reference proteome</keyword>
<proteinExistence type="predicted"/>
<dbReference type="RefSeq" id="WP_192508828.1">
    <property type="nucleotide sequence ID" value="NZ_AQGV01000013.1"/>
</dbReference>
<dbReference type="EMBL" id="AQGV01000013">
    <property type="protein sequence ID" value="MBE0369609.1"/>
    <property type="molecule type" value="Genomic_DNA"/>
</dbReference>
<name>A0ABR9EFB6_9GAMM</name>
<accession>A0ABR9EFB6</accession>
<dbReference type="InterPro" id="IPR032710">
    <property type="entry name" value="NTF2-like_dom_sf"/>
</dbReference>
<protein>
    <recommendedName>
        <fullName evidence="4">SnoaL-like domain-containing protein</fullName>
    </recommendedName>
</protein>
<evidence type="ECO:0000313" key="3">
    <source>
        <dbReference type="Proteomes" id="UP000615755"/>
    </source>
</evidence>
<evidence type="ECO:0000256" key="1">
    <source>
        <dbReference type="SAM" id="SignalP"/>
    </source>
</evidence>
<comment type="caution">
    <text evidence="2">The sequence shown here is derived from an EMBL/GenBank/DDBJ whole genome shotgun (WGS) entry which is preliminary data.</text>
</comment>
<keyword evidence="1" id="KW-0732">Signal</keyword>
<organism evidence="2 3">
    <name type="scientific">Pseudoalteromonas aurantia 208</name>
    <dbReference type="NCBI Taxonomy" id="1314867"/>
    <lineage>
        <taxon>Bacteria</taxon>
        <taxon>Pseudomonadati</taxon>
        <taxon>Pseudomonadota</taxon>
        <taxon>Gammaproteobacteria</taxon>
        <taxon>Alteromonadales</taxon>
        <taxon>Pseudoalteromonadaceae</taxon>
        <taxon>Pseudoalteromonas</taxon>
    </lineage>
</organism>
<feature type="chain" id="PRO_5046697825" description="SnoaL-like domain-containing protein" evidence="1">
    <location>
        <begin position="22"/>
        <end position="166"/>
    </location>
</feature>
<dbReference type="PROSITE" id="PS51257">
    <property type="entry name" value="PROKAR_LIPOPROTEIN"/>
    <property type="match status" value="1"/>
</dbReference>
<dbReference type="SUPFAM" id="SSF54427">
    <property type="entry name" value="NTF2-like"/>
    <property type="match status" value="1"/>
</dbReference>
<dbReference type="Gene3D" id="3.10.450.50">
    <property type="match status" value="1"/>
</dbReference>
<reference evidence="2 3" key="1">
    <citation type="submission" date="2015-03" db="EMBL/GenBank/DDBJ databases">
        <title>Genome sequence of Pseudoalteromonas aurantia.</title>
        <authorList>
            <person name="Xie B.-B."/>
            <person name="Rong J.-C."/>
            <person name="Qin Q.-L."/>
            <person name="Zhang Y.-Z."/>
        </authorList>
    </citation>
    <scope>NUCLEOTIDE SEQUENCE [LARGE SCALE GENOMIC DNA]</scope>
    <source>
        <strain evidence="2 3">208</strain>
    </source>
</reference>
<dbReference type="Proteomes" id="UP000615755">
    <property type="component" value="Unassembled WGS sequence"/>
</dbReference>